<keyword evidence="7" id="KW-1185">Reference proteome</keyword>
<protein>
    <submittedName>
        <fullName evidence="6">HlyD family efflux transporter periplasmic adaptor subunit</fullName>
    </submittedName>
</protein>
<dbReference type="EMBL" id="JAHOPB010000001">
    <property type="protein sequence ID" value="MBU8874076.1"/>
    <property type="molecule type" value="Genomic_DNA"/>
</dbReference>
<name>A0ABS6IHL7_9HYPH</name>
<dbReference type="PANTHER" id="PTHR30386">
    <property type="entry name" value="MEMBRANE FUSION SUBUNIT OF EMRAB-TOLC MULTIDRUG EFFLUX PUMP"/>
    <property type="match status" value="1"/>
</dbReference>
<comment type="subcellular location">
    <subcellularLocation>
        <location evidence="1">Membrane</location>
        <topology evidence="1">Single-pass membrane protein</topology>
    </subcellularLocation>
</comment>
<evidence type="ECO:0000256" key="4">
    <source>
        <dbReference type="ARBA" id="ARBA00023136"/>
    </source>
</evidence>
<evidence type="ECO:0000313" key="6">
    <source>
        <dbReference type="EMBL" id="MBU8874076.1"/>
    </source>
</evidence>
<feature type="coiled-coil region" evidence="5">
    <location>
        <begin position="101"/>
        <end position="244"/>
    </location>
</feature>
<keyword evidence="2" id="KW-0812">Transmembrane</keyword>
<gene>
    <name evidence="6" type="ORF">KQ910_09895</name>
</gene>
<evidence type="ECO:0000256" key="5">
    <source>
        <dbReference type="SAM" id="Coils"/>
    </source>
</evidence>
<dbReference type="InterPro" id="IPR050739">
    <property type="entry name" value="MFP"/>
</dbReference>
<evidence type="ECO:0000256" key="1">
    <source>
        <dbReference type="ARBA" id="ARBA00004167"/>
    </source>
</evidence>
<evidence type="ECO:0000256" key="2">
    <source>
        <dbReference type="ARBA" id="ARBA00022692"/>
    </source>
</evidence>
<dbReference type="RefSeq" id="WP_216958980.1">
    <property type="nucleotide sequence ID" value="NZ_JAHOPB010000001.1"/>
</dbReference>
<comment type="caution">
    <text evidence="6">The sequence shown here is derived from an EMBL/GenBank/DDBJ whole genome shotgun (WGS) entry which is preliminary data.</text>
</comment>
<keyword evidence="3" id="KW-1133">Transmembrane helix</keyword>
<sequence>MSKPTTTKRSLVRRMTMGLLWAIAGGAAIVYGGALVYANVVRLEVDAAVIAGAVEPIRAPSDGVMLGVGIKPGTMVANGSQLAKIHDPEVERQVSLASVQLERARHALRQHEAHLVSEKAKRDDTLIITQAELKAVQAEIASLEEQLVTAKARVERVGGLFAQGFAPRQKLEDHTNQHAILNAQLKRARILEEQRSALVASAAAGRFFDGNRITGNLAELEAAVQRARAEIDVATEELRVWQERRAAAVVTATGDGRIMRVLHGEGSAVRAGDTVAVYERKGERTINAFLTQNEILRVSVGDAATIYIPALRLRLPAHVVAIDRAAAFLDDVESRYTWRQARDSGVRQGDLDRTARAVLRLDNDQAEQLRRELEPGTPAVVSFQRRSLDTVLGDFRTVADRPVDQPAEKRL</sequence>
<reference evidence="6 7" key="1">
    <citation type="submission" date="2021-06" db="EMBL/GenBank/DDBJ databases">
        <authorList>
            <person name="Lee D.H."/>
        </authorList>
    </citation>
    <scope>NUCLEOTIDE SEQUENCE [LARGE SCALE GENOMIC DNA]</scope>
    <source>
        <strain evidence="6 7">MMS21-HV4-11</strain>
    </source>
</reference>
<dbReference type="Proteomes" id="UP000727907">
    <property type="component" value="Unassembled WGS sequence"/>
</dbReference>
<organism evidence="6 7">
    <name type="scientific">Reyranella humidisoli</name>
    <dbReference type="NCBI Taxonomy" id="2849149"/>
    <lineage>
        <taxon>Bacteria</taxon>
        <taxon>Pseudomonadati</taxon>
        <taxon>Pseudomonadota</taxon>
        <taxon>Alphaproteobacteria</taxon>
        <taxon>Hyphomicrobiales</taxon>
        <taxon>Reyranellaceae</taxon>
        <taxon>Reyranella</taxon>
    </lineage>
</organism>
<accession>A0ABS6IHL7</accession>
<proteinExistence type="predicted"/>
<keyword evidence="5" id="KW-0175">Coiled coil</keyword>
<evidence type="ECO:0000313" key="7">
    <source>
        <dbReference type="Proteomes" id="UP000727907"/>
    </source>
</evidence>
<evidence type="ECO:0000256" key="3">
    <source>
        <dbReference type="ARBA" id="ARBA00022989"/>
    </source>
</evidence>
<keyword evidence="4" id="KW-0472">Membrane</keyword>
<dbReference type="PANTHER" id="PTHR30386:SF26">
    <property type="entry name" value="TRANSPORT PROTEIN COMB"/>
    <property type="match status" value="1"/>
</dbReference>